<keyword evidence="2" id="KW-0378">Hydrolase</keyword>
<keyword evidence="2" id="KW-0540">Nuclease</keyword>
<dbReference type="EMBL" id="QYTU02000058">
    <property type="protein sequence ID" value="RWR04543.1"/>
    <property type="molecule type" value="Genomic_DNA"/>
</dbReference>
<dbReference type="InterPro" id="IPR011335">
    <property type="entry name" value="Restrct_endonuc-II-like"/>
</dbReference>
<dbReference type="InterPro" id="IPR008538">
    <property type="entry name" value="Uma2"/>
</dbReference>
<gene>
    <name evidence="2" type="ORF">D4N35_016800</name>
</gene>
<dbReference type="SUPFAM" id="SSF52980">
    <property type="entry name" value="Restriction endonuclease-like"/>
    <property type="match status" value="1"/>
</dbReference>
<dbReference type="Proteomes" id="UP000273811">
    <property type="component" value="Unassembled WGS sequence"/>
</dbReference>
<accession>A0A443IJX3</accession>
<proteinExistence type="predicted"/>
<dbReference type="Pfam" id="PF05685">
    <property type="entry name" value="Uma2"/>
    <property type="match status" value="1"/>
</dbReference>
<name>A0A443IJX3_9BACI</name>
<feature type="domain" description="Putative restriction endonuclease" evidence="1">
    <location>
        <begin position="2"/>
        <end position="158"/>
    </location>
</feature>
<comment type="caution">
    <text evidence="2">The sequence shown here is derived from an EMBL/GenBank/DDBJ whole genome shotgun (WGS) entry which is preliminary data.</text>
</comment>
<sequence length="163" mass="18676">MEFSDGAIFMAPSPSTMHQRISGRLYVQFFNYMKSKDCEVFHAPFDVELQGERLEGTHIVIPDLLVICDKEGLKETKYVGAPELIIEILSPSNQAHDLVFKMNLYMQAGVKEYWIVNPMLHTIQAYQLDQDDQYRQNQVLKDRGTIKSAIFEGVNVDLEALFA</sequence>
<evidence type="ECO:0000259" key="1">
    <source>
        <dbReference type="Pfam" id="PF05685"/>
    </source>
</evidence>
<evidence type="ECO:0000313" key="3">
    <source>
        <dbReference type="Proteomes" id="UP000273811"/>
    </source>
</evidence>
<dbReference type="OrthoDB" id="9808428at2"/>
<dbReference type="InterPro" id="IPR012296">
    <property type="entry name" value="Nuclease_put_TT1808"/>
</dbReference>
<organism evidence="2 3">
    <name type="scientific">Siminovitchia fortis</name>
    <dbReference type="NCBI Taxonomy" id="254758"/>
    <lineage>
        <taxon>Bacteria</taxon>
        <taxon>Bacillati</taxon>
        <taxon>Bacillota</taxon>
        <taxon>Bacilli</taxon>
        <taxon>Bacillales</taxon>
        <taxon>Bacillaceae</taxon>
        <taxon>Siminovitchia</taxon>
    </lineage>
</organism>
<dbReference type="PANTHER" id="PTHR34107:SF4">
    <property type="entry name" value="SLL1222 PROTEIN"/>
    <property type="match status" value="1"/>
</dbReference>
<reference evidence="2" key="1">
    <citation type="submission" date="2018-12" db="EMBL/GenBank/DDBJ databases">
        <authorList>
            <person name="Sun L."/>
            <person name="Chen Z."/>
        </authorList>
    </citation>
    <scope>NUCLEOTIDE SEQUENCE [LARGE SCALE GENOMIC DNA]</scope>
    <source>
        <strain evidence="2">DSM 16012</strain>
    </source>
</reference>
<evidence type="ECO:0000313" key="2">
    <source>
        <dbReference type="EMBL" id="RWR04543.1"/>
    </source>
</evidence>
<dbReference type="AlphaFoldDB" id="A0A443IJX3"/>
<protein>
    <submittedName>
        <fullName evidence="2">Uma2 family endonuclease</fullName>
    </submittedName>
</protein>
<keyword evidence="2" id="KW-0255">Endonuclease</keyword>
<keyword evidence="3" id="KW-1185">Reference proteome</keyword>
<dbReference type="GO" id="GO:0004519">
    <property type="term" value="F:endonuclease activity"/>
    <property type="evidence" value="ECO:0007669"/>
    <property type="project" value="UniProtKB-KW"/>
</dbReference>
<dbReference type="Gene3D" id="3.90.1570.10">
    <property type="entry name" value="tt1808, chain A"/>
    <property type="match status" value="1"/>
</dbReference>
<dbReference type="PANTHER" id="PTHR34107">
    <property type="entry name" value="SLL0198 PROTEIN-RELATED"/>
    <property type="match status" value="1"/>
</dbReference>
<dbReference type="CDD" id="cd06260">
    <property type="entry name" value="DUF820-like"/>
    <property type="match status" value="1"/>
</dbReference>